<accession>A0ABV0J9R5</accession>
<name>A0ABV0J9R5_9CYAN</name>
<dbReference type="Proteomes" id="UP001464891">
    <property type="component" value="Unassembled WGS sequence"/>
</dbReference>
<evidence type="ECO:0000313" key="3">
    <source>
        <dbReference type="Proteomes" id="UP001464891"/>
    </source>
</evidence>
<keyword evidence="3" id="KW-1185">Reference proteome</keyword>
<feature type="compositionally biased region" description="Polar residues" evidence="1">
    <location>
        <begin position="46"/>
        <end position="55"/>
    </location>
</feature>
<reference evidence="2 3" key="1">
    <citation type="submission" date="2022-04" db="EMBL/GenBank/DDBJ databases">
        <title>Positive selection, recombination, and allopatry shape intraspecific diversity of widespread and dominant cyanobacteria.</title>
        <authorList>
            <person name="Wei J."/>
            <person name="Shu W."/>
            <person name="Hu C."/>
        </authorList>
    </citation>
    <scope>NUCLEOTIDE SEQUENCE [LARGE SCALE GENOMIC DNA]</scope>
    <source>
        <strain evidence="2 3">GB2-A4</strain>
    </source>
</reference>
<feature type="region of interest" description="Disordered" evidence="1">
    <location>
        <begin position="46"/>
        <end position="71"/>
    </location>
</feature>
<dbReference type="EMBL" id="JAMPKM010000009">
    <property type="protein sequence ID" value="MEP0818523.1"/>
    <property type="molecule type" value="Genomic_DNA"/>
</dbReference>
<evidence type="ECO:0000313" key="2">
    <source>
        <dbReference type="EMBL" id="MEP0818523.1"/>
    </source>
</evidence>
<proteinExistence type="predicted"/>
<dbReference type="RefSeq" id="WP_190436722.1">
    <property type="nucleotide sequence ID" value="NZ_JAMPKM010000009.1"/>
</dbReference>
<gene>
    <name evidence="2" type="ORF">NC998_15600</name>
</gene>
<protein>
    <submittedName>
        <fullName evidence="2">Uncharacterized protein</fullName>
    </submittedName>
</protein>
<comment type="caution">
    <text evidence="2">The sequence shown here is derived from an EMBL/GenBank/DDBJ whole genome shotgun (WGS) entry which is preliminary data.</text>
</comment>
<organism evidence="2 3">
    <name type="scientific">Trichocoleus desertorum GB2-A4</name>
    <dbReference type="NCBI Taxonomy" id="2933944"/>
    <lineage>
        <taxon>Bacteria</taxon>
        <taxon>Bacillati</taxon>
        <taxon>Cyanobacteriota</taxon>
        <taxon>Cyanophyceae</taxon>
        <taxon>Leptolyngbyales</taxon>
        <taxon>Trichocoleusaceae</taxon>
        <taxon>Trichocoleus</taxon>
    </lineage>
</organism>
<sequence length="71" mass="8180">MSSPGRFEELIEARAKTLDDIRVTIERIHYLIGLIAKQIELEQQWSNANPDSGPTKSEEVSLSVIEDWRLR</sequence>
<evidence type="ECO:0000256" key="1">
    <source>
        <dbReference type="SAM" id="MobiDB-lite"/>
    </source>
</evidence>